<comment type="subcellular location">
    <subcellularLocation>
        <location evidence="2">Cytoplasm</location>
    </subcellularLocation>
</comment>
<evidence type="ECO:0000256" key="1">
    <source>
        <dbReference type="ARBA" id="ARBA00001966"/>
    </source>
</evidence>
<evidence type="ECO:0000313" key="19">
    <source>
        <dbReference type="EMBL" id="VAW18586.1"/>
    </source>
</evidence>
<dbReference type="InterPro" id="IPR034505">
    <property type="entry name" value="Coproporphyrinogen-III_oxidase"/>
</dbReference>
<comment type="similarity">
    <text evidence="4">Belongs to the anaerobic coproporphyrinogen-III oxidase family.</text>
</comment>
<dbReference type="Gene3D" id="1.10.10.920">
    <property type="match status" value="1"/>
</dbReference>
<dbReference type="PIRSF" id="PIRSF000167">
    <property type="entry name" value="HemN"/>
    <property type="match status" value="1"/>
</dbReference>
<comment type="subunit">
    <text evidence="5">Monomer.</text>
</comment>
<dbReference type="EC" id="1.3.98.3" evidence="6"/>
<evidence type="ECO:0000256" key="15">
    <source>
        <dbReference type="ARBA" id="ARBA00023244"/>
    </source>
</evidence>
<evidence type="ECO:0000256" key="13">
    <source>
        <dbReference type="ARBA" id="ARBA00023004"/>
    </source>
</evidence>
<comment type="pathway">
    <text evidence="3">Porphyrin-containing compound metabolism; protoporphyrin-IX biosynthesis; protoporphyrinogen-IX from coproporphyrinogen-III (AdoMet route): step 1/1.</text>
</comment>
<evidence type="ECO:0000256" key="7">
    <source>
        <dbReference type="ARBA" id="ARBA00020156"/>
    </source>
</evidence>
<dbReference type="InterPro" id="IPR007197">
    <property type="entry name" value="rSAM"/>
</dbReference>
<keyword evidence="11" id="KW-0479">Metal-binding</keyword>
<dbReference type="UniPathway" id="UPA00251">
    <property type="reaction ID" value="UER00323"/>
</dbReference>
<keyword evidence="15" id="KW-0627">Porphyrin biosynthesis</keyword>
<dbReference type="InterPro" id="IPR058240">
    <property type="entry name" value="rSAM_sf"/>
</dbReference>
<dbReference type="SMART" id="SM00729">
    <property type="entry name" value="Elp3"/>
    <property type="match status" value="1"/>
</dbReference>
<evidence type="ECO:0000256" key="12">
    <source>
        <dbReference type="ARBA" id="ARBA00023002"/>
    </source>
</evidence>
<name>A0A3B0UG28_9ZZZZ</name>
<evidence type="ECO:0000256" key="8">
    <source>
        <dbReference type="ARBA" id="ARBA00022485"/>
    </source>
</evidence>
<gene>
    <name evidence="19" type="ORF">MNBD_ALPHA09-2349</name>
</gene>
<dbReference type="SUPFAM" id="SSF102114">
    <property type="entry name" value="Radical SAM enzymes"/>
    <property type="match status" value="1"/>
</dbReference>
<evidence type="ECO:0000256" key="4">
    <source>
        <dbReference type="ARBA" id="ARBA00005493"/>
    </source>
</evidence>
<dbReference type="PROSITE" id="PS51918">
    <property type="entry name" value="RADICAL_SAM"/>
    <property type="match status" value="1"/>
</dbReference>
<evidence type="ECO:0000256" key="11">
    <source>
        <dbReference type="ARBA" id="ARBA00022723"/>
    </source>
</evidence>
<dbReference type="SFLD" id="SFLDS00029">
    <property type="entry name" value="Radical_SAM"/>
    <property type="match status" value="1"/>
</dbReference>
<dbReference type="PANTHER" id="PTHR13932">
    <property type="entry name" value="COPROPORPHYRINIGEN III OXIDASE"/>
    <property type="match status" value="1"/>
</dbReference>
<evidence type="ECO:0000256" key="16">
    <source>
        <dbReference type="ARBA" id="ARBA00030263"/>
    </source>
</evidence>
<evidence type="ECO:0000256" key="5">
    <source>
        <dbReference type="ARBA" id="ARBA00011245"/>
    </source>
</evidence>
<feature type="domain" description="Radical SAM core" evidence="18">
    <location>
        <begin position="41"/>
        <end position="283"/>
    </location>
</feature>
<organism evidence="19">
    <name type="scientific">hydrothermal vent metagenome</name>
    <dbReference type="NCBI Taxonomy" id="652676"/>
    <lineage>
        <taxon>unclassified sequences</taxon>
        <taxon>metagenomes</taxon>
        <taxon>ecological metagenomes</taxon>
    </lineage>
</organism>
<dbReference type="Gene3D" id="3.80.30.20">
    <property type="entry name" value="tm_1862 like domain"/>
    <property type="match status" value="1"/>
</dbReference>
<dbReference type="InterPro" id="IPR010723">
    <property type="entry name" value="HemN_C"/>
</dbReference>
<comment type="cofactor">
    <cofactor evidence="1">
        <name>[4Fe-4S] cluster</name>
        <dbReference type="ChEBI" id="CHEBI:49883"/>
    </cofactor>
</comment>
<proteinExistence type="inferred from homology"/>
<evidence type="ECO:0000256" key="17">
    <source>
        <dbReference type="ARBA" id="ARBA00048321"/>
    </source>
</evidence>
<comment type="catalytic activity">
    <reaction evidence="17">
        <text>coproporphyrinogen III + 2 S-adenosyl-L-methionine = protoporphyrinogen IX + 2 5'-deoxyadenosine + 2 L-methionine + 2 CO2</text>
        <dbReference type="Rhea" id="RHEA:15425"/>
        <dbReference type="ChEBI" id="CHEBI:16526"/>
        <dbReference type="ChEBI" id="CHEBI:17319"/>
        <dbReference type="ChEBI" id="CHEBI:57307"/>
        <dbReference type="ChEBI" id="CHEBI:57309"/>
        <dbReference type="ChEBI" id="CHEBI:57844"/>
        <dbReference type="ChEBI" id="CHEBI:59789"/>
        <dbReference type="EC" id="1.3.98.3"/>
    </reaction>
</comment>
<keyword evidence="10" id="KW-0949">S-adenosyl-L-methionine</keyword>
<dbReference type="PANTHER" id="PTHR13932:SF6">
    <property type="entry name" value="OXYGEN-INDEPENDENT COPROPORPHYRINOGEN III OXIDASE"/>
    <property type="match status" value="1"/>
</dbReference>
<dbReference type="GO" id="GO:0046872">
    <property type="term" value="F:metal ion binding"/>
    <property type="evidence" value="ECO:0007669"/>
    <property type="project" value="UniProtKB-KW"/>
</dbReference>
<dbReference type="InterPro" id="IPR006638">
    <property type="entry name" value="Elp3/MiaA/NifB-like_rSAM"/>
</dbReference>
<dbReference type="SFLD" id="SFLDG01065">
    <property type="entry name" value="anaerobic_coproporphyrinogen-I"/>
    <property type="match status" value="1"/>
</dbReference>
<evidence type="ECO:0000256" key="2">
    <source>
        <dbReference type="ARBA" id="ARBA00004496"/>
    </source>
</evidence>
<evidence type="ECO:0000256" key="14">
    <source>
        <dbReference type="ARBA" id="ARBA00023014"/>
    </source>
</evidence>
<evidence type="ECO:0000256" key="9">
    <source>
        <dbReference type="ARBA" id="ARBA00022490"/>
    </source>
</evidence>
<keyword evidence="12 19" id="KW-0560">Oxidoreductase</keyword>
<reference evidence="19" key="1">
    <citation type="submission" date="2018-06" db="EMBL/GenBank/DDBJ databases">
        <authorList>
            <person name="Zhirakovskaya E."/>
        </authorList>
    </citation>
    <scope>NUCLEOTIDE SEQUENCE</scope>
</reference>
<keyword evidence="9" id="KW-0963">Cytoplasm</keyword>
<keyword evidence="13" id="KW-0408">Iron</keyword>
<evidence type="ECO:0000256" key="10">
    <source>
        <dbReference type="ARBA" id="ARBA00022691"/>
    </source>
</evidence>
<protein>
    <recommendedName>
        <fullName evidence="7">Oxygen-independent coproporphyrinogen III oxidase</fullName>
        <ecNumber evidence="6">1.3.98.3</ecNumber>
    </recommendedName>
    <alternativeName>
        <fullName evidence="16">Coproporphyrinogen III dehydrogenase</fullName>
    </alternativeName>
</protein>
<evidence type="ECO:0000259" key="18">
    <source>
        <dbReference type="PROSITE" id="PS51918"/>
    </source>
</evidence>
<keyword evidence="14" id="KW-0411">Iron-sulfur</keyword>
<dbReference type="GO" id="GO:0051539">
    <property type="term" value="F:4 iron, 4 sulfur cluster binding"/>
    <property type="evidence" value="ECO:0007669"/>
    <property type="project" value="UniProtKB-KW"/>
</dbReference>
<evidence type="ECO:0000256" key="3">
    <source>
        <dbReference type="ARBA" id="ARBA00004785"/>
    </source>
</evidence>
<keyword evidence="8" id="KW-0004">4Fe-4S</keyword>
<accession>A0A3B0UG28</accession>
<dbReference type="NCBIfam" id="TIGR00538">
    <property type="entry name" value="hemN"/>
    <property type="match status" value="1"/>
</dbReference>
<dbReference type="GO" id="GO:0004109">
    <property type="term" value="F:coproporphyrinogen oxidase activity"/>
    <property type="evidence" value="ECO:0007669"/>
    <property type="project" value="InterPro"/>
</dbReference>
<dbReference type="InterPro" id="IPR004558">
    <property type="entry name" value="Coprogen_oxidase_HemN"/>
</dbReference>
<dbReference type="AlphaFoldDB" id="A0A3B0UG28"/>
<dbReference type="InterPro" id="IPR023404">
    <property type="entry name" value="rSAM_horseshoe"/>
</dbReference>
<dbReference type="GO" id="GO:0051989">
    <property type="term" value="F:coproporphyrinogen dehydrogenase activity"/>
    <property type="evidence" value="ECO:0007669"/>
    <property type="project" value="UniProtKB-EC"/>
</dbReference>
<dbReference type="Pfam" id="PF04055">
    <property type="entry name" value="Radical_SAM"/>
    <property type="match status" value="1"/>
</dbReference>
<evidence type="ECO:0000256" key="6">
    <source>
        <dbReference type="ARBA" id="ARBA00011912"/>
    </source>
</evidence>
<dbReference type="EMBL" id="UOEM01000116">
    <property type="protein sequence ID" value="VAW18586.1"/>
    <property type="molecule type" value="Genomic_DNA"/>
</dbReference>
<dbReference type="GO" id="GO:0005737">
    <property type="term" value="C:cytoplasm"/>
    <property type="evidence" value="ECO:0007669"/>
    <property type="project" value="UniProtKB-SubCell"/>
</dbReference>
<sequence>MTAYLAKYALATVPRYTSYPPANRFHGGVGEAEYTSWLEAIGPQDTLSLYIHIPFCHTLCWYCGCHTTVANSNDRVLDYVEALKTEIAGVGKYVSSSARVLQVHFGGGTPNLLTPDTLLSIIDACAGQFNFDADTEIAVEADPRSLSQDHIAVLARYARSRVSLGVQDVSADVQKLINRIQPFDTVRRAVDQLRTAGIGGINMDLIYGLPGQSVAHVAKSASQCAALEPDRFAVFGYAHVPWFKAHQRAIDEAQLPDGPARMEQADTARATLVGAGYAAIGFDHFAKPGDALFVANQQGRLRRNFQGYTVDPASALIGFGASSIGSFEAGYIQNEPHLGKYKAAVARGGLPVTRGAVITAAERRTREIIERLMCDFKVDLADLADDGQGPAETFAAALAALEPLGEDGLVEVDGHIVRATAGGRAYIRNIAACFDEGYGQSEQKYSRAI</sequence>
<dbReference type="GO" id="GO:0006782">
    <property type="term" value="P:protoporphyrinogen IX biosynthetic process"/>
    <property type="evidence" value="ECO:0007669"/>
    <property type="project" value="UniProtKB-UniPathway"/>
</dbReference>
<dbReference type="Pfam" id="PF06969">
    <property type="entry name" value="HemN_C"/>
    <property type="match status" value="1"/>
</dbReference>